<comment type="caution">
    <text evidence="5">The sequence shown here is derived from an EMBL/GenBank/DDBJ whole genome shotgun (WGS) entry which is preliminary data.</text>
</comment>
<evidence type="ECO:0000256" key="3">
    <source>
        <dbReference type="SAM" id="SignalP"/>
    </source>
</evidence>
<reference evidence="5" key="1">
    <citation type="journal article" date="2020" name="bioRxiv">
        <title>Genomic and phenotypic heterogeneity of clinical isolates of the human pathogens Aspergillus fumigatus, Aspergillus lentulus and Aspergillus fumigatiaffinis.</title>
        <authorList>
            <person name="dos Santos R.A.C."/>
            <person name="Steenwyk J.L."/>
            <person name="Rivero-Menendez O."/>
            <person name="Mead M.E."/>
            <person name="Silva L.P."/>
            <person name="Bastos R.W."/>
            <person name="Alastruey-Izquierdo A."/>
            <person name="Goldman G.H."/>
            <person name="Rokas A."/>
        </authorList>
    </citation>
    <scope>NUCLEOTIDE SEQUENCE</scope>
    <source>
        <strain evidence="5">CNM-CM6805</strain>
    </source>
</reference>
<dbReference type="OrthoDB" id="4410845at2759"/>
<name>A0A8H4HBY3_9EURO</name>
<dbReference type="SUPFAM" id="SSF55486">
    <property type="entry name" value="Metalloproteases ('zincins'), catalytic domain"/>
    <property type="match status" value="1"/>
</dbReference>
<dbReference type="Proteomes" id="UP000653565">
    <property type="component" value="Unassembled WGS sequence"/>
</dbReference>
<evidence type="ECO:0000259" key="4">
    <source>
        <dbReference type="Pfam" id="PF13472"/>
    </source>
</evidence>
<dbReference type="GO" id="GO:0008237">
    <property type="term" value="F:metallopeptidase activity"/>
    <property type="evidence" value="ECO:0007669"/>
    <property type="project" value="InterPro"/>
</dbReference>
<dbReference type="SUPFAM" id="SSF69318">
    <property type="entry name" value="Integrin alpha N-terminal domain"/>
    <property type="match status" value="1"/>
</dbReference>
<dbReference type="AlphaFoldDB" id="A0A8H4HBY3"/>
<dbReference type="InterPro" id="IPR028994">
    <property type="entry name" value="Integrin_alpha_N"/>
</dbReference>
<dbReference type="Gene3D" id="2.130.10.130">
    <property type="entry name" value="Integrin alpha, N-terminal"/>
    <property type="match status" value="2"/>
</dbReference>
<keyword evidence="6" id="KW-1185">Reference proteome</keyword>
<dbReference type="GO" id="GO:0004622">
    <property type="term" value="F:phosphatidylcholine lysophospholipase activity"/>
    <property type="evidence" value="ECO:0007669"/>
    <property type="project" value="TreeGrafter"/>
</dbReference>
<protein>
    <recommendedName>
        <fullName evidence="4">SGNH hydrolase-type esterase domain-containing protein</fullName>
    </recommendedName>
</protein>
<gene>
    <name evidence="5" type="ORF">CNMCM6805_009995</name>
</gene>
<dbReference type="InterPro" id="IPR024079">
    <property type="entry name" value="MetalloPept_cat_dom_sf"/>
</dbReference>
<dbReference type="Pfam" id="PF13472">
    <property type="entry name" value="Lipase_GDSL_2"/>
    <property type="match status" value="1"/>
</dbReference>
<dbReference type="InterPro" id="IPR036514">
    <property type="entry name" value="SGNH_hydro_sf"/>
</dbReference>
<dbReference type="Gene3D" id="3.40.50.1110">
    <property type="entry name" value="SGNH hydrolase"/>
    <property type="match status" value="1"/>
</dbReference>
<feature type="chain" id="PRO_5044155232" description="SGNH hydrolase-type esterase domain-containing protein" evidence="3">
    <location>
        <begin position="25"/>
        <end position="1247"/>
    </location>
</feature>
<feature type="signal peptide" evidence="3">
    <location>
        <begin position="1"/>
        <end position="24"/>
    </location>
</feature>
<organism evidence="5 6">
    <name type="scientific">Aspergillus fumigatiaffinis</name>
    <dbReference type="NCBI Taxonomy" id="340414"/>
    <lineage>
        <taxon>Eukaryota</taxon>
        <taxon>Fungi</taxon>
        <taxon>Dikarya</taxon>
        <taxon>Ascomycota</taxon>
        <taxon>Pezizomycotina</taxon>
        <taxon>Eurotiomycetes</taxon>
        <taxon>Eurotiomycetidae</taxon>
        <taxon>Eurotiales</taxon>
        <taxon>Aspergillaceae</taxon>
        <taxon>Aspergillus</taxon>
        <taxon>Aspergillus subgen. Fumigati</taxon>
    </lineage>
</organism>
<dbReference type="InterPro" id="IPR013517">
    <property type="entry name" value="FG-GAP"/>
</dbReference>
<dbReference type="Gene3D" id="3.40.390.10">
    <property type="entry name" value="Collagenase (Catalytic Domain)"/>
    <property type="match status" value="1"/>
</dbReference>
<evidence type="ECO:0000313" key="5">
    <source>
        <dbReference type="EMBL" id="KAF4232349.1"/>
    </source>
</evidence>
<dbReference type="PROSITE" id="PS51257">
    <property type="entry name" value="PROKAR_LIPOPROTEIN"/>
    <property type="match status" value="1"/>
</dbReference>
<dbReference type="InterPro" id="IPR013830">
    <property type="entry name" value="SGNH_hydro"/>
</dbReference>
<dbReference type="PANTHER" id="PTHR30383:SF31">
    <property type="entry name" value="SGNH HYDROLASE-TYPE ESTERASE DOMAIN-CONTAINING PROTEIN-RELATED"/>
    <property type="match status" value="1"/>
</dbReference>
<dbReference type="Pfam" id="PF13517">
    <property type="entry name" value="FG-GAP_3"/>
    <property type="match status" value="2"/>
</dbReference>
<dbReference type="InterPro" id="IPR051532">
    <property type="entry name" value="Ester_Hydrolysis_Enzymes"/>
</dbReference>
<evidence type="ECO:0000256" key="1">
    <source>
        <dbReference type="ARBA" id="ARBA00022729"/>
    </source>
</evidence>
<dbReference type="EMBL" id="JAAAPX010000091">
    <property type="protein sequence ID" value="KAF4232349.1"/>
    <property type="molecule type" value="Genomic_DNA"/>
</dbReference>
<dbReference type="SUPFAM" id="SSF52266">
    <property type="entry name" value="SGNH hydrolase"/>
    <property type="match status" value="1"/>
</dbReference>
<keyword evidence="1 3" id="KW-0732">Signal</keyword>
<feature type="domain" description="SGNH hydrolase-type esterase" evidence="4">
    <location>
        <begin position="64"/>
        <end position="246"/>
    </location>
</feature>
<proteinExistence type="predicted"/>
<evidence type="ECO:0000256" key="2">
    <source>
        <dbReference type="SAM" id="MobiDB-lite"/>
    </source>
</evidence>
<dbReference type="PANTHER" id="PTHR30383">
    <property type="entry name" value="THIOESTERASE 1/PROTEASE 1/LYSOPHOSPHOLIPASE L1"/>
    <property type="match status" value="1"/>
</dbReference>
<sequence>MKLSPRAALRLCTYLPFLVACVFAIPLTDNQTFFEPGSAQTDSAGNVQPRQSTDKPFYLRIQPLGASITYGYGTNPENGYRKPLRDQLRWRGWPINMVGSQSSGDPVNFKDRQHEGHKGWYVANMTMAANLSLDQKPNLILINCGTNDANPDNHQDVARTGARMKAVLNHLYDSVDGVTIILSTLVPYKQEEANDNVDLINVQYRSLVERLSGEGRKIVLAEMNNGFLDTSTDYFDAIHPNEKGAAKMAAVWDQAILIAEEQGFLTAPIDTDVPDTSTSRCDVEKGQARGPVQTQQGWGYSDGEYKHSETRTGPIAPTQSYSSDHFPEVYFAQLVNAGGADPPFAQDELILCYDNDADFDGPPSTCTMQLNDGSGDFNYSPKIYLELGLDCLTRGIRWGDVNGDGLDDFICINQAGNMYVAINRGDNPPRFEALENGGLIREGYSWAKQDRIRLGDIDGDGRLDYCALDDTGDIFCWRNGGVGDAPTDRYNGYWQSIVENNNTFPSQHEENGIAGVNLVDINGDGRADWVYLYPGGSSQIFINQRGDRDHDGGGIRPHWEWVYLGHEQVVGSEGRTDIVFGRIKGSGRADRVWARKGEPSGSGGAFTSLELTLFENQGSGGTKLKGDGVFYCDMFRRGYEDYLWVRSNGEITLFENLQSPPDWGVHGLIIDINRDRKSIHFGDWDGDGLCDILSVERHTGQVEMWRNTYKEGDKSPTFASPVFVPPLGPACTLGWGLGLHDRAVRFGDLDGDGCVDYICMKPDGESSAILNTASGYKDLGQIKFAPKGNFDRANFRWADVTGDGRVDLIWVNKFNGEARVWKNGGLIPAAGSSMTWISQGTRFSGHGRGENIHFPKLGANGRADYHDVYPATAIANTWFNDENEQLFEEALAMSNYDISQFETYNLSDLATRLIGFDRCDRFQKREIYSGWQQSWKIMNLIKTEADNGINFNEGAAIEFLGAPAETRDLQAKFTAAFKQFSTIQPGWGGWFAWKLAVRCDDFLKECPCVIDTGTIAYTVNNDPKYDVPSINFCGRYFDFDTLDNKVNTYAHPDTLPASKWANLNTYYLNQARVWVHELFHVDWASLNGNPHITDLKIGWFTNPPHKKWVYVYGSQSTKALARLGRGWTQYNSDNYAMYRLARYVQKALGNIYPHLPLSAEVPDDVSPLYVGGYDIYQNGTGVSVNADDDSFSEWDVNDSECAALGDVPAATEASAFVTATGFLVQSDYPADYLSSWSSWAAEATAQL</sequence>
<feature type="region of interest" description="Disordered" evidence="2">
    <location>
        <begin position="269"/>
        <end position="306"/>
    </location>
</feature>
<evidence type="ECO:0000313" key="6">
    <source>
        <dbReference type="Proteomes" id="UP000653565"/>
    </source>
</evidence>
<reference evidence="5" key="2">
    <citation type="submission" date="2020-04" db="EMBL/GenBank/DDBJ databases">
        <authorList>
            <person name="Santos R.A.C."/>
            <person name="Steenwyk J.L."/>
            <person name="Rivero-Menendez O."/>
            <person name="Mead M.E."/>
            <person name="Silva L.P."/>
            <person name="Bastos R.W."/>
            <person name="Alastruey-Izquierdo A."/>
            <person name="Goldman G.H."/>
            <person name="Rokas A."/>
        </authorList>
    </citation>
    <scope>NUCLEOTIDE SEQUENCE</scope>
    <source>
        <strain evidence="5">CNM-CM6805</strain>
    </source>
</reference>
<accession>A0A8H4HBY3</accession>